<protein>
    <submittedName>
        <fullName evidence="1">Uncharacterized protein</fullName>
    </submittedName>
</protein>
<dbReference type="RefSeq" id="WP_166259032.1">
    <property type="nucleotide sequence ID" value="NZ_JAAMOW010000008.1"/>
</dbReference>
<accession>A0A6M2BVG7</accession>
<dbReference type="EMBL" id="JAAMOW010000008">
    <property type="protein sequence ID" value="NGY06123.1"/>
    <property type="molecule type" value="Genomic_DNA"/>
</dbReference>
<organism evidence="1 2">
    <name type="scientific">Solimonas terrae</name>
    <dbReference type="NCBI Taxonomy" id="1396819"/>
    <lineage>
        <taxon>Bacteria</taxon>
        <taxon>Pseudomonadati</taxon>
        <taxon>Pseudomonadota</taxon>
        <taxon>Gammaproteobacteria</taxon>
        <taxon>Nevskiales</taxon>
        <taxon>Nevskiaceae</taxon>
        <taxon>Solimonas</taxon>
    </lineage>
</organism>
<evidence type="ECO:0000313" key="2">
    <source>
        <dbReference type="Proteomes" id="UP000472676"/>
    </source>
</evidence>
<evidence type="ECO:0000313" key="1">
    <source>
        <dbReference type="EMBL" id="NGY06123.1"/>
    </source>
</evidence>
<dbReference type="AlphaFoldDB" id="A0A6M2BVG7"/>
<dbReference type="Proteomes" id="UP000472676">
    <property type="component" value="Unassembled WGS sequence"/>
</dbReference>
<sequence length="92" mass="10216">MNADRQWRTLREIDRAARLPKGSGFRMFRQLASTWTEGRDFVVLDPGQDAATIAALRESGRIYAGSIKLILLSEAAARTLIDRLATAPSAQR</sequence>
<reference evidence="1 2" key="1">
    <citation type="journal article" date="2014" name="Int. J. Syst. Evol. Microbiol.">
        <title>Solimonas terrae sp. nov., isolated from soil.</title>
        <authorList>
            <person name="Kim S.J."/>
            <person name="Moon J.Y."/>
            <person name="Weon H.Y."/>
            <person name="Ahn J.H."/>
            <person name="Chen W.M."/>
            <person name="Kwon S.W."/>
        </authorList>
    </citation>
    <scope>NUCLEOTIDE SEQUENCE [LARGE SCALE GENOMIC DNA]</scope>
    <source>
        <strain evidence="1 2">KIS83-12</strain>
    </source>
</reference>
<name>A0A6M2BVG7_9GAMM</name>
<gene>
    <name evidence="1" type="ORF">G7Y85_15215</name>
</gene>
<comment type="caution">
    <text evidence="1">The sequence shown here is derived from an EMBL/GenBank/DDBJ whole genome shotgun (WGS) entry which is preliminary data.</text>
</comment>
<keyword evidence="2" id="KW-1185">Reference proteome</keyword>
<proteinExistence type="predicted"/>